<evidence type="ECO:0000256" key="4">
    <source>
        <dbReference type="ARBA" id="ARBA00014159"/>
    </source>
</evidence>
<evidence type="ECO:0000256" key="1">
    <source>
        <dbReference type="ARBA" id="ARBA00001964"/>
    </source>
</evidence>
<gene>
    <name evidence="13" type="primary">pdhA</name>
    <name evidence="13" type="ORF">JJB07_22030</name>
</gene>
<dbReference type="InterPro" id="IPR029061">
    <property type="entry name" value="THDP-binding"/>
</dbReference>
<comment type="function">
    <text evidence="8 10">The pyruvate dehydrogenase complex catalyzes the overall conversion of pyruvate to acetyl-CoA and CO(2). It contains multiple copies of three enzymatic components: pyruvate dehydrogenase (E1), dihydrolipoamide acetyltransferase (E2) and lipoamide dehydrogenase (E3).</text>
</comment>
<name>A0ABS1JG65_9BACL</name>
<evidence type="ECO:0000256" key="9">
    <source>
        <dbReference type="ARBA" id="ARBA00051231"/>
    </source>
</evidence>
<evidence type="ECO:0000256" key="3">
    <source>
        <dbReference type="ARBA" id="ARBA00012281"/>
    </source>
</evidence>
<keyword evidence="7 10" id="KW-0670">Pyruvate</keyword>
<reference evidence="13 14" key="1">
    <citation type="submission" date="2021-01" db="EMBL/GenBank/DDBJ databases">
        <title>Tumebacillus sp. strain ITR2 16S ribosomal RNA gene Genome sequencing and assembly.</title>
        <authorList>
            <person name="Kang M."/>
        </authorList>
    </citation>
    <scope>NUCLEOTIDE SEQUENCE [LARGE SCALE GENOMIC DNA]</scope>
    <source>
        <strain evidence="13 14">ITR2</strain>
    </source>
</reference>
<dbReference type="EC" id="1.2.4.1" evidence="3 10"/>
<dbReference type="PANTHER" id="PTHR43380:SF1">
    <property type="entry name" value="2-OXOISOVALERATE DEHYDROGENASE SUBUNIT ALPHA, MITOCHONDRIAL"/>
    <property type="match status" value="1"/>
</dbReference>
<feature type="region of interest" description="Disordered" evidence="11">
    <location>
        <begin position="1"/>
        <end position="24"/>
    </location>
</feature>
<protein>
    <recommendedName>
        <fullName evidence="4 10">Pyruvate dehydrogenase E1 component subunit alpha</fullName>
        <ecNumber evidence="3 10">1.2.4.1</ecNumber>
    </recommendedName>
</protein>
<feature type="domain" description="Dehydrogenase E1 component" evidence="12">
    <location>
        <begin position="36"/>
        <end position="322"/>
    </location>
</feature>
<sequence>MLSLQTKGEDLMQPTEQQQPTATHETLSNELLLDMYRSMILVRHFDRRAVHLQRTGRLGTYAPLEGQEAAQVGCGYALDKRDWLFPTYREHGVSIVHGLPMSTIFLYWNGRPEGCVPPEGVNIFPVSVPIATQVPHAVGAAWASKLKGEDVVSVGFLGDGATSEGDFHEAMNFAGVFKLPVIIFCQNNGFAISVPLSKQTAVETLAEKAAGYGVEGVRVDGNDLLAVYETVKKAADKARRGEGPTFIEAVTYRYGSHTTADDHTRYREASEVEEWKAKDPIDRVKKILIERGVWSEEQDLAEWAKVDGDVQAAIDEMQATPSVAHDRLFDYAYAELPQDLIEQRDEVRRLYGNGGAK</sequence>
<comment type="caution">
    <text evidence="13">The sequence shown here is derived from an EMBL/GenBank/DDBJ whole genome shotgun (WGS) entry which is preliminary data.</text>
</comment>
<dbReference type="InterPro" id="IPR050771">
    <property type="entry name" value="Alpha-ketoacid_DH_E1_comp"/>
</dbReference>
<dbReference type="PANTHER" id="PTHR43380">
    <property type="entry name" value="2-OXOISOVALERATE DEHYDROGENASE SUBUNIT ALPHA, MITOCHONDRIAL"/>
    <property type="match status" value="1"/>
</dbReference>
<keyword evidence="6 10" id="KW-0786">Thiamine pyrophosphate</keyword>
<evidence type="ECO:0000256" key="11">
    <source>
        <dbReference type="SAM" id="MobiDB-lite"/>
    </source>
</evidence>
<dbReference type="Proteomes" id="UP000602284">
    <property type="component" value="Unassembled WGS sequence"/>
</dbReference>
<organism evidence="13 14">
    <name type="scientific">Tumebacillus amylolyticus</name>
    <dbReference type="NCBI Taxonomy" id="2801339"/>
    <lineage>
        <taxon>Bacteria</taxon>
        <taxon>Bacillati</taxon>
        <taxon>Bacillota</taxon>
        <taxon>Bacilli</taxon>
        <taxon>Bacillales</taxon>
        <taxon>Alicyclobacillaceae</taxon>
        <taxon>Tumebacillus</taxon>
    </lineage>
</organism>
<comment type="subunit">
    <text evidence="2 10">Heterodimer of an alpha and a beta chain.</text>
</comment>
<keyword evidence="5 10" id="KW-0560">Oxidoreductase</keyword>
<evidence type="ECO:0000256" key="6">
    <source>
        <dbReference type="ARBA" id="ARBA00023052"/>
    </source>
</evidence>
<evidence type="ECO:0000313" key="13">
    <source>
        <dbReference type="EMBL" id="MBL0389273.1"/>
    </source>
</evidence>
<evidence type="ECO:0000313" key="14">
    <source>
        <dbReference type="Proteomes" id="UP000602284"/>
    </source>
</evidence>
<dbReference type="Gene3D" id="3.40.50.970">
    <property type="match status" value="1"/>
</dbReference>
<comment type="catalytic activity">
    <reaction evidence="9 10">
        <text>N(6)-[(R)-lipoyl]-L-lysyl-[protein] + pyruvate + H(+) = N(6)-[(R)-S(8)-acetyldihydrolipoyl]-L-lysyl-[protein] + CO2</text>
        <dbReference type="Rhea" id="RHEA:19189"/>
        <dbReference type="Rhea" id="RHEA-COMP:10474"/>
        <dbReference type="Rhea" id="RHEA-COMP:10478"/>
        <dbReference type="ChEBI" id="CHEBI:15361"/>
        <dbReference type="ChEBI" id="CHEBI:15378"/>
        <dbReference type="ChEBI" id="CHEBI:16526"/>
        <dbReference type="ChEBI" id="CHEBI:83099"/>
        <dbReference type="ChEBI" id="CHEBI:83111"/>
        <dbReference type="EC" id="1.2.4.1"/>
    </reaction>
</comment>
<accession>A0ABS1JG65</accession>
<evidence type="ECO:0000256" key="2">
    <source>
        <dbReference type="ARBA" id="ARBA00011870"/>
    </source>
</evidence>
<comment type="cofactor">
    <cofactor evidence="1 10">
        <name>thiamine diphosphate</name>
        <dbReference type="ChEBI" id="CHEBI:58937"/>
    </cofactor>
</comment>
<dbReference type="InterPro" id="IPR017596">
    <property type="entry name" value="PdhA/BkdA"/>
</dbReference>
<keyword evidence="14" id="KW-1185">Reference proteome</keyword>
<feature type="compositionally biased region" description="Polar residues" evidence="11">
    <location>
        <begin position="14"/>
        <end position="24"/>
    </location>
</feature>
<dbReference type="InterPro" id="IPR001017">
    <property type="entry name" value="DH_E1"/>
</dbReference>
<dbReference type="CDD" id="cd02000">
    <property type="entry name" value="TPP_E1_PDC_ADC_BCADC"/>
    <property type="match status" value="1"/>
</dbReference>
<evidence type="ECO:0000259" key="12">
    <source>
        <dbReference type="Pfam" id="PF00676"/>
    </source>
</evidence>
<evidence type="ECO:0000256" key="8">
    <source>
        <dbReference type="ARBA" id="ARBA00025211"/>
    </source>
</evidence>
<evidence type="ECO:0000256" key="7">
    <source>
        <dbReference type="ARBA" id="ARBA00023317"/>
    </source>
</evidence>
<dbReference type="EMBL" id="JAEQNB010000010">
    <property type="protein sequence ID" value="MBL0389273.1"/>
    <property type="molecule type" value="Genomic_DNA"/>
</dbReference>
<dbReference type="SUPFAM" id="SSF52518">
    <property type="entry name" value="Thiamin diphosphate-binding fold (THDP-binding)"/>
    <property type="match status" value="1"/>
</dbReference>
<dbReference type="Pfam" id="PF00676">
    <property type="entry name" value="E1_dh"/>
    <property type="match status" value="1"/>
</dbReference>
<evidence type="ECO:0000256" key="10">
    <source>
        <dbReference type="RuleBase" id="RU366007"/>
    </source>
</evidence>
<evidence type="ECO:0000256" key="5">
    <source>
        <dbReference type="ARBA" id="ARBA00023002"/>
    </source>
</evidence>
<proteinExistence type="predicted"/>
<dbReference type="NCBIfam" id="TIGR03181">
    <property type="entry name" value="PDH_E1_alph_x"/>
    <property type="match status" value="1"/>
</dbReference>